<dbReference type="Proteomes" id="UP000053257">
    <property type="component" value="Unassembled WGS sequence"/>
</dbReference>
<dbReference type="AlphaFoldDB" id="A0A0C3S1J9"/>
<organism evidence="1 2">
    <name type="scientific">Phlebiopsis gigantea (strain 11061_1 CR5-6)</name>
    <name type="common">White-rot fungus</name>
    <name type="synonym">Peniophora gigantea</name>
    <dbReference type="NCBI Taxonomy" id="745531"/>
    <lineage>
        <taxon>Eukaryota</taxon>
        <taxon>Fungi</taxon>
        <taxon>Dikarya</taxon>
        <taxon>Basidiomycota</taxon>
        <taxon>Agaricomycotina</taxon>
        <taxon>Agaricomycetes</taxon>
        <taxon>Polyporales</taxon>
        <taxon>Phanerochaetaceae</taxon>
        <taxon>Phlebiopsis</taxon>
    </lineage>
</organism>
<proteinExistence type="predicted"/>
<dbReference type="EMBL" id="KN840813">
    <property type="protein sequence ID" value="KIP01350.1"/>
    <property type="molecule type" value="Genomic_DNA"/>
</dbReference>
<gene>
    <name evidence="1" type="ORF">PHLGIDRAFT_362449</name>
</gene>
<reference evidence="1 2" key="1">
    <citation type="journal article" date="2014" name="PLoS Genet.">
        <title>Analysis of the Phlebiopsis gigantea genome, transcriptome and secretome provides insight into its pioneer colonization strategies of wood.</title>
        <authorList>
            <person name="Hori C."/>
            <person name="Ishida T."/>
            <person name="Igarashi K."/>
            <person name="Samejima M."/>
            <person name="Suzuki H."/>
            <person name="Master E."/>
            <person name="Ferreira P."/>
            <person name="Ruiz-Duenas F.J."/>
            <person name="Held B."/>
            <person name="Canessa P."/>
            <person name="Larrondo L.F."/>
            <person name="Schmoll M."/>
            <person name="Druzhinina I.S."/>
            <person name="Kubicek C.P."/>
            <person name="Gaskell J.A."/>
            <person name="Kersten P."/>
            <person name="St John F."/>
            <person name="Glasner J."/>
            <person name="Sabat G."/>
            <person name="Splinter BonDurant S."/>
            <person name="Syed K."/>
            <person name="Yadav J."/>
            <person name="Mgbeahuruike A.C."/>
            <person name="Kovalchuk A."/>
            <person name="Asiegbu F.O."/>
            <person name="Lackner G."/>
            <person name="Hoffmeister D."/>
            <person name="Rencoret J."/>
            <person name="Gutierrez A."/>
            <person name="Sun H."/>
            <person name="Lindquist E."/>
            <person name="Barry K."/>
            <person name="Riley R."/>
            <person name="Grigoriev I.V."/>
            <person name="Henrissat B."/>
            <person name="Kues U."/>
            <person name="Berka R.M."/>
            <person name="Martinez A.T."/>
            <person name="Covert S.F."/>
            <person name="Blanchette R.A."/>
            <person name="Cullen D."/>
        </authorList>
    </citation>
    <scope>NUCLEOTIDE SEQUENCE [LARGE SCALE GENOMIC DNA]</scope>
    <source>
        <strain evidence="1 2">11061_1 CR5-6</strain>
    </source>
</reference>
<evidence type="ECO:0000313" key="2">
    <source>
        <dbReference type="Proteomes" id="UP000053257"/>
    </source>
</evidence>
<evidence type="ECO:0000313" key="1">
    <source>
        <dbReference type="EMBL" id="KIP01350.1"/>
    </source>
</evidence>
<accession>A0A0C3S1J9</accession>
<dbReference type="HOGENOM" id="CLU_2278470_0_0_1"/>
<sequence length="102" mass="11658">MANAGSEKGTRVPPHAISPSCRIRPVFFHRPARQRQPAISIPWGTTQLDIRIQPPVHVVELTLGLRELPRELIRWPPRRVASIMPVIFSAHKQKDEKMAQTR</sequence>
<protein>
    <submittedName>
        <fullName evidence="1">Uncharacterized protein</fullName>
    </submittedName>
</protein>
<keyword evidence="2" id="KW-1185">Reference proteome</keyword>
<name>A0A0C3S1J9_PHLG1</name>